<keyword evidence="5" id="KW-1185">Reference proteome</keyword>
<keyword evidence="2" id="KW-0067">ATP-binding</keyword>
<dbReference type="AlphaFoldDB" id="D7E912"/>
<evidence type="ECO:0000313" key="5">
    <source>
        <dbReference type="Proteomes" id="UP000000391"/>
    </source>
</evidence>
<accession>D7E912</accession>
<protein>
    <submittedName>
        <fullName evidence="4">Putative circadian clock protein, KaiC</fullName>
    </submittedName>
</protein>
<feature type="domain" description="KaiC" evidence="3">
    <location>
        <begin position="2"/>
        <end position="238"/>
    </location>
</feature>
<dbReference type="Pfam" id="PF06745">
    <property type="entry name" value="ATPase"/>
    <property type="match status" value="1"/>
</dbReference>
<dbReference type="KEGG" id="mev:Metev_1074"/>
<dbReference type="Proteomes" id="UP000000391">
    <property type="component" value="Chromosome"/>
</dbReference>
<evidence type="ECO:0000256" key="2">
    <source>
        <dbReference type="ARBA" id="ARBA00022840"/>
    </source>
</evidence>
<name>D7E912_METEZ</name>
<dbReference type="GeneID" id="9346705"/>
<dbReference type="EMBL" id="CP002069">
    <property type="protein sequence ID" value="ADI73960.1"/>
    <property type="molecule type" value="Genomic_DNA"/>
</dbReference>
<reference evidence="4 5" key="1">
    <citation type="submission" date="2010-06" db="EMBL/GenBank/DDBJ databases">
        <title>Complete sequence chromosome of Methanohalobium evestigatum Z-7303.</title>
        <authorList>
            <consortium name="US DOE Joint Genome Institute"/>
            <person name="Lucas S."/>
            <person name="Copeland A."/>
            <person name="Lapidus A."/>
            <person name="Cheng J.-F."/>
            <person name="Bruce D."/>
            <person name="Goodwin L."/>
            <person name="Pitluck S."/>
            <person name="Saunders E."/>
            <person name="Detter J.C."/>
            <person name="Han C."/>
            <person name="Tapia R."/>
            <person name="Land M."/>
            <person name="Hauser L."/>
            <person name="Kyrpides N."/>
            <person name="Mikhailova N."/>
            <person name="Sieprawska-Lupa M."/>
            <person name="Whitman W.B."/>
            <person name="Anderson I."/>
            <person name="Woyke T."/>
        </authorList>
    </citation>
    <scope>NUCLEOTIDE SEQUENCE [LARGE SCALE GENOMIC DNA]</scope>
    <source>
        <strain evidence="5">ATCC BAA-1072 / DSM 3721 / NBRC 107634 / OCM 161 / Z-7303</strain>
    </source>
</reference>
<dbReference type="GO" id="GO:0005524">
    <property type="term" value="F:ATP binding"/>
    <property type="evidence" value="ECO:0007669"/>
    <property type="project" value="UniProtKB-KW"/>
</dbReference>
<evidence type="ECO:0000259" key="3">
    <source>
        <dbReference type="PROSITE" id="PS51146"/>
    </source>
</evidence>
<dbReference type="STRING" id="644295.Metev_1074"/>
<organism evidence="4 5">
    <name type="scientific">Methanohalobium evestigatum (strain ATCC BAA-1072 / DSM 3721 / NBRC 107634 / OCM 161 / Z-7303)</name>
    <dbReference type="NCBI Taxonomy" id="644295"/>
    <lineage>
        <taxon>Archaea</taxon>
        <taxon>Methanobacteriati</taxon>
        <taxon>Methanobacteriota</taxon>
        <taxon>Stenosarchaea group</taxon>
        <taxon>Methanomicrobia</taxon>
        <taxon>Methanosarcinales</taxon>
        <taxon>Methanosarcinaceae</taxon>
        <taxon>Methanohalobium</taxon>
    </lineage>
</organism>
<evidence type="ECO:0000313" key="4">
    <source>
        <dbReference type="EMBL" id="ADI73960.1"/>
    </source>
</evidence>
<dbReference type="PROSITE" id="PS51146">
    <property type="entry name" value="KAIC"/>
    <property type="match status" value="1"/>
</dbReference>
<dbReference type="PANTHER" id="PTHR43637:SF2">
    <property type="entry name" value="PROTEIN GVPD 1"/>
    <property type="match status" value="1"/>
</dbReference>
<keyword evidence="1" id="KW-0547">Nucleotide-binding</keyword>
<dbReference type="PANTHER" id="PTHR43637">
    <property type="entry name" value="UPF0273 PROTEIN TM_0370"/>
    <property type="match status" value="1"/>
</dbReference>
<dbReference type="RefSeq" id="WP_013194527.1">
    <property type="nucleotide sequence ID" value="NC_014253.1"/>
</dbReference>
<evidence type="ECO:0000256" key="1">
    <source>
        <dbReference type="ARBA" id="ARBA00022741"/>
    </source>
</evidence>
<dbReference type="InterPro" id="IPR010624">
    <property type="entry name" value="KaiC_dom"/>
</dbReference>
<dbReference type="InterPro" id="IPR014774">
    <property type="entry name" value="KaiC-like_dom"/>
</dbReference>
<sequence>MERLSTGIDELDGKISGGFPKGKGIVITGSSGTGKTIFGLQFLNKACHDGKKCTIVATEETPEDILTHADVLNLSLRDFYNNGYLEIVDTYRKRAFETEESDIRGAGLTIERIDLEELPNLVSNDSEVVVIDNIGVYSIGLSTYEFRNNFDTLTYELSENGYSALYVMDETAHNLTYNLAEYSTFGSIKLMIKENPYTEKMERYMYIPKMRDTEISLELMLYDITSGGITLLESNMDL</sequence>
<dbReference type="OrthoDB" id="27015at2157"/>
<gene>
    <name evidence="4" type="ordered locus">Metev_1074</name>
</gene>
<dbReference type="HOGENOM" id="CLU_023669_2_0_2"/>
<dbReference type="InterPro" id="IPR027417">
    <property type="entry name" value="P-loop_NTPase"/>
</dbReference>
<dbReference type="Gene3D" id="3.40.50.300">
    <property type="entry name" value="P-loop containing nucleotide triphosphate hydrolases"/>
    <property type="match status" value="1"/>
</dbReference>
<dbReference type="SUPFAM" id="SSF52540">
    <property type="entry name" value="P-loop containing nucleoside triphosphate hydrolases"/>
    <property type="match status" value="1"/>
</dbReference>
<proteinExistence type="predicted"/>